<protein>
    <submittedName>
        <fullName evidence="4">Lytic transglycosylase domain-containing protein</fullName>
    </submittedName>
</protein>
<feature type="region of interest" description="Disordered" evidence="1">
    <location>
        <begin position="54"/>
        <end position="93"/>
    </location>
</feature>
<evidence type="ECO:0000256" key="1">
    <source>
        <dbReference type="SAM" id="MobiDB-lite"/>
    </source>
</evidence>
<keyword evidence="2" id="KW-1133">Transmembrane helix</keyword>
<comment type="caution">
    <text evidence="4">The sequence shown here is derived from an EMBL/GenBank/DDBJ whole genome shotgun (WGS) entry which is preliminary data.</text>
</comment>
<dbReference type="Gene3D" id="1.10.530.10">
    <property type="match status" value="1"/>
</dbReference>
<evidence type="ECO:0000313" key="5">
    <source>
        <dbReference type="Proteomes" id="UP001596527"/>
    </source>
</evidence>
<dbReference type="CDD" id="cd13399">
    <property type="entry name" value="Slt35-like"/>
    <property type="match status" value="1"/>
</dbReference>
<evidence type="ECO:0000256" key="2">
    <source>
        <dbReference type="SAM" id="Phobius"/>
    </source>
</evidence>
<feature type="compositionally biased region" description="Basic residues" evidence="1">
    <location>
        <begin position="1"/>
        <end position="12"/>
    </location>
</feature>
<feature type="domain" description="Transglycosylase SLT" evidence="3">
    <location>
        <begin position="189"/>
        <end position="252"/>
    </location>
</feature>
<organism evidence="4 5">
    <name type="scientific">Schaalia naturae</name>
    <dbReference type="NCBI Taxonomy" id="635203"/>
    <lineage>
        <taxon>Bacteria</taxon>
        <taxon>Bacillati</taxon>
        <taxon>Actinomycetota</taxon>
        <taxon>Actinomycetes</taxon>
        <taxon>Actinomycetales</taxon>
        <taxon>Actinomycetaceae</taxon>
        <taxon>Schaalia</taxon>
    </lineage>
</organism>
<gene>
    <name evidence="4" type="ORF">ACFQWG_10295</name>
</gene>
<reference evidence="5" key="1">
    <citation type="journal article" date="2019" name="Int. J. Syst. Evol. Microbiol.">
        <title>The Global Catalogue of Microorganisms (GCM) 10K type strain sequencing project: providing services to taxonomists for standard genome sequencing and annotation.</title>
        <authorList>
            <consortium name="The Broad Institute Genomics Platform"/>
            <consortium name="The Broad Institute Genome Sequencing Center for Infectious Disease"/>
            <person name="Wu L."/>
            <person name="Ma J."/>
        </authorList>
    </citation>
    <scope>NUCLEOTIDE SEQUENCE [LARGE SCALE GENOMIC DNA]</scope>
    <source>
        <strain evidence="5">CCUG 56698</strain>
    </source>
</reference>
<name>A0ABW2SN86_9ACTO</name>
<dbReference type="RefSeq" id="WP_380975016.1">
    <property type="nucleotide sequence ID" value="NZ_JBHTEF010000001.1"/>
</dbReference>
<sequence length="275" mass="27726">MPEHARGRRRSPHTIGGRPRRAVSPAFLAAVALVLAGAVVLVGGIRAVTGRGDAGGATAASGGPSGAAPRSAVLPSAAPRSSADGRRQGAADAADEDWVDAMAGATGIPARALAAYAGAALVQQERTPDCHLGWNTLAAIGQVESGHGGGDLKPDGDVRPRLVGVALDGAGVAAVPDTDDGRLDGDRTWDRAVGPLQFLPATWDLFGRDGNGDGVADIDSIDDAAVSAAAYLCSSEADLSEESDWAAAVSRYNAGTRYNNEVADAAEAFASVRIP</sequence>
<keyword evidence="2" id="KW-0812">Transmembrane</keyword>
<dbReference type="Pfam" id="PF13406">
    <property type="entry name" value="SLT_2"/>
    <property type="match status" value="1"/>
</dbReference>
<dbReference type="PANTHER" id="PTHR30163:SF8">
    <property type="entry name" value="LYTIC MUREIN TRANSGLYCOSYLASE"/>
    <property type="match status" value="1"/>
</dbReference>
<dbReference type="InterPro" id="IPR023346">
    <property type="entry name" value="Lysozyme-like_dom_sf"/>
</dbReference>
<dbReference type="InterPro" id="IPR043426">
    <property type="entry name" value="MltB-like"/>
</dbReference>
<accession>A0ABW2SN86</accession>
<dbReference type="Proteomes" id="UP001596527">
    <property type="component" value="Unassembled WGS sequence"/>
</dbReference>
<dbReference type="PANTHER" id="PTHR30163">
    <property type="entry name" value="MEMBRANE-BOUND LYTIC MUREIN TRANSGLYCOSYLASE B"/>
    <property type="match status" value="1"/>
</dbReference>
<feature type="region of interest" description="Disordered" evidence="1">
    <location>
        <begin position="1"/>
        <end position="20"/>
    </location>
</feature>
<keyword evidence="5" id="KW-1185">Reference proteome</keyword>
<keyword evidence="2" id="KW-0472">Membrane</keyword>
<dbReference type="EMBL" id="JBHTEF010000001">
    <property type="protein sequence ID" value="MFC7581581.1"/>
    <property type="molecule type" value="Genomic_DNA"/>
</dbReference>
<proteinExistence type="predicted"/>
<feature type="compositionally biased region" description="Low complexity" evidence="1">
    <location>
        <begin position="54"/>
        <end position="73"/>
    </location>
</feature>
<feature type="transmembrane region" description="Helical" evidence="2">
    <location>
        <begin position="21"/>
        <end position="45"/>
    </location>
</feature>
<evidence type="ECO:0000259" key="3">
    <source>
        <dbReference type="Pfam" id="PF13406"/>
    </source>
</evidence>
<evidence type="ECO:0000313" key="4">
    <source>
        <dbReference type="EMBL" id="MFC7581581.1"/>
    </source>
</evidence>
<dbReference type="SUPFAM" id="SSF53955">
    <property type="entry name" value="Lysozyme-like"/>
    <property type="match status" value="1"/>
</dbReference>
<dbReference type="InterPro" id="IPR031304">
    <property type="entry name" value="SLT_2"/>
</dbReference>